<dbReference type="Proteomes" id="UP001149165">
    <property type="component" value="Unassembled WGS sequence"/>
</dbReference>
<evidence type="ECO:0000259" key="2">
    <source>
        <dbReference type="Pfam" id="PF00144"/>
    </source>
</evidence>
<dbReference type="SUPFAM" id="SSF56601">
    <property type="entry name" value="beta-lactamase/transpeptidase-like"/>
    <property type="match status" value="1"/>
</dbReference>
<feature type="domain" description="Peptidase S12 Pab87-related C-terminal" evidence="3">
    <location>
        <begin position="454"/>
        <end position="555"/>
    </location>
</feature>
<dbReference type="AlphaFoldDB" id="A0A9W9EFY2"/>
<accession>A0A9W9EFY2</accession>
<protein>
    <submittedName>
        <fullName evidence="4">Beta-lactamase/transpeptidase-like protein</fullName>
    </submittedName>
</protein>
<organism evidence="4 5">
    <name type="scientific">Penicillium angulare</name>
    <dbReference type="NCBI Taxonomy" id="116970"/>
    <lineage>
        <taxon>Eukaryota</taxon>
        <taxon>Fungi</taxon>
        <taxon>Dikarya</taxon>
        <taxon>Ascomycota</taxon>
        <taxon>Pezizomycotina</taxon>
        <taxon>Eurotiomycetes</taxon>
        <taxon>Eurotiomycetidae</taxon>
        <taxon>Eurotiales</taxon>
        <taxon>Aspergillaceae</taxon>
        <taxon>Penicillium</taxon>
    </lineage>
</organism>
<name>A0A9W9EFY2_9EURO</name>
<evidence type="ECO:0000313" key="5">
    <source>
        <dbReference type="Proteomes" id="UP001149165"/>
    </source>
</evidence>
<reference evidence="4" key="1">
    <citation type="submission" date="2022-11" db="EMBL/GenBank/DDBJ databases">
        <authorList>
            <person name="Petersen C."/>
        </authorList>
    </citation>
    <scope>NUCLEOTIDE SEQUENCE</scope>
    <source>
        <strain evidence="4">IBT 30069</strain>
    </source>
</reference>
<dbReference type="Gene3D" id="3.40.710.10">
    <property type="entry name" value="DD-peptidase/beta-lactamase superfamily"/>
    <property type="match status" value="1"/>
</dbReference>
<comment type="caution">
    <text evidence="4">The sequence shown here is derived from an EMBL/GenBank/DDBJ whole genome shotgun (WGS) entry which is preliminary data.</text>
</comment>
<dbReference type="Pfam" id="PF11954">
    <property type="entry name" value="DUF3471"/>
    <property type="match status" value="1"/>
</dbReference>
<comment type="similarity">
    <text evidence="1">Belongs to the peptidase S12 family.</text>
</comment>
<feature type="domain" description="Beta-lactamase-related" evidence="2">
    <location>
        <begin position="63"/>
        <end position="414"/>
    </location>
</feature>
<proteinExistence type="inferred from homology"/>
<dbReference type="PANTHER" id="PTHR46825">
    <property type="entry name" value="D-ALANYL-D-ALANINE-CARBOXYPEPTIDASE/ENDOPEPTIDASE AMPH"/>
    <property type="match status" value="1"/>
</dbReference>
<evidence type="ECO:0000313" key="4">
    <source>
        <dbReference type="EMBL" id="KAJ5081037.1"/>
    </source>
</evidence>
<dbReference type="InterPro" id="IPR021860">
    <property type="entry name" value="Peptidase_S12_Pab87-rel_C"/>
</dbReference>
<dbReference type="Gene3D" id="2.40.128.600">
    <property type="match status" value="1"/>
</dbReference>
<keyword evidence="5" id="KW-1185">Reference proteome</keyword>
<sequence length="613" mass="68493">MEALSDSAQTSGTPLIVTERALWFYWRTKSNPSKRKESMKPSTALTRLTNLSETIDKICNVSGVVGASVGILHHGEILFTENFGSRELKENAPPTRDTVYGIGSLTKSFVAAGLTSLLDKEQNITIDTPVDKILPDLYLQDQSISSLVSFSDFLSHRSGLLGDISLVVQGHLEMLLEPSSLIQTVNDLESPFEFRREWSYNNWGYSIAGAAIEKLSQKSLHESLKNTVLDPLGSKNTTTQPYFGTDGNIALGHNAISDGICYEHPPQSAFQGGIFEAAAGLYSTVSDLLSYSKSVLMAEQSPPAQGPLKNISLLISNQIPLENPSRDNRFYGMGWVRTELPGIVGQQGDNTDLFEIDELPILGFGAPSQMVYYHQGSTIGYYSAILLFPQTQSAVVVLTNSVPFSDAPDWISQAYTAALFDFPSPADYLQLAKEARGRRLAQFDTMLANLDQRRDPNAPPSLPLVKYLGKYYNKAQSFFIDVRWRTKEMQSLSIAFQGRDTQVYELRHLHDDVFEWAMSYDYSGRRGRLPISDPEYFLIEFHFHEASYGKSLTWAKIPPVRPDGLALYDTENLCNGAGHERWYSFFINSTRRIWQVLWYLGGIIWLGISGSRT</sequence>
<dbReference type="InterPro" id="IPR012338">
    <property type="entry name" value="Beta-lactam/transpept-like"/>
</dbReference>
<gene>
    <name evidence="4" type="ORF">N7456_013747</name>
</gene>
<dbReference type="OrthoDB" id="5946976at2759"/>
<reference evidence="4" key="2">
    <citation type="journal article" date="2023" name="IMA Fungus">
        <title>Comparative genomic study of the Penicillium genus elucidates a diverse pangenome and 15 lateral gene transfer events.</title>
        <authorList>
            <person name="Petersen C."/>
            <person name="Sorensen T."/>
            <person name="Nielsen M.R."/>
            <person name="Sondergaard T.E."/>
            <person name="Sorensen J.L."/>
            <person name="Fitzpatrick D.A."/>
            <person name="Frisvad J.C."/>
            <person name="Nielsen K.L."/>
        </authorList>
    </citation>
    <scope>NUCLEOTIDE SEQUENCE</scope>
    <source>
        <strain evidence="4">IBT 30069</strain>
    </source>
</reference>
<dbReference type="PANTHER" id="PTHR46825:SF14">
    <property type="entry name" value="BETA-LACTAMASE-RELATED DOMAIN-CONTAINING PROTEIN"/>
    <property type="match status" value="1"/>
</dbReference>
<evidence type="ECO:0000259" key="3">
    <source>
        <dbReference type="Pfam" id="PF11954"/>
    </source>
</evidence>
<dbReference type="InterPro" id="IPR001466">
    <property type="entry name" value="Beta-lactam-related"/>
</dbReference>
<evidence type="ECO:0000256" key="1">
    <source>
        <dbReference type="ARBA" id="ARBA00038215"/>
    </source>
</evidence>
<dbReference type="Pfam" id="PF00144">
    <property type="entry name" value="Beta-lactamase"/>
    <property type="match status" value="1"/>
</dbReference>
<dbReference type="InterPro" id="IPR050491">
    <property type="entry name" value="AmpC-like"/>
</dbReference>
<dbReference type="EMBL" id="JAPQKH010000012">
    <property type="protein sequence ID" value="KAJ5081037.1"/>
    <property type="molecule type" value="Genomic_DNA"/>
</dbReference>